<comment type="catalytic activity">
    <reaction evidence="3">
        <text>2 GTP = 3',3'-c-di-GMP + 2 diphosphate</text>
        <dbReference type="Rhea" id="RHEA:24898"/>
        <dbReference type="ChEBI" id="CHEBI:33019"/>
        <dbReference type="ChEBI" id="CHEBI:37565"/>
        <dbReference type="ChEBI" id="CHEBI:58805"/>
        <dbReference type="EC" id="2.7.7.65"/>
    </reaction>
</comment>
<dbReference type="EC" id="2.7.7.65" evidence="2"/>
<dbReference type="SUPFAM" id="SSF55785">
    <property type="entry name" value="PYP-like sensor domain (PAS domain)"/>
    <property type="match status" value="3"/>
</dbReference>
<dbReference type="InterPro" id="IPR000700">
    <property type="entry name" value="PAS-assoc_C"/>
</dbReference>
<dbReference type="InterPro" id="IPR000014">
    <property type="entry name" value="PAS"/>
</dbReference>
<evidence type="ECO:0000259" key="5">
    <source>
        <dbReference type="PROSITE" id="PS50113"/>
    </source>
</evidence>
<dbReference type="PANTHER" id="PTHR45138">
    <property type="entry name" value="REGULATORY COMPONENTS OF SENSORY TRANSDUCTION SYSTEM"/>
    <property type="match status" value="1"/>
</dbReference>
<dbReference type="PANTHER" id="PTHR45138:SF9">
    <property type="entry name" value="DIGUANYLATE CYCLASE DGCM-RELATED"/>
    <property type="match status" value="1"/>
</dbReference>
<evidence type="ECO:0000259" key="4">
    <source>
        <dbReference type="PROSITE" id="PS50112"/>
    </source>
</evidence>
<dbReference type="AlphaFoldDB" id="A0A432XR77"/>
<dbReference type="InterPro" id="IPR035965">
    <property type="entry name" value="PAS-like_dom_sf"/>
</dbReference>
<dbReference type="InterPro" id="IPR001610">
    <property type="entry name" value="PAC"/>
</dbReference>
<evidence type="ECO:0000256" key="3">
    <source>
        <dbReference type="ARBA" id="ARBA00034247"/>
    </source>
</evidence>
<dbReference type="PROSITE" id="PS50887">
    <property type="entry name" value="GGDEF"/>
    <property type="match status" value="1"/>
</dbReference>
<dbReference type="PROSITE" id="PS50113">
    <property type="entry name" value="PAC"/>
    <property type="match status" value="1"/>
</dbReference>
<evidence type="ECO:0000259" key="6">
    <source>
        <dbReference type="PROSITE" id="PS50887"/>
    </source>
</evidence>
<dbReference type="SMART" id="SM00086">
    <property type="entry name" value="PAC"/>
    <property type="match status" value="3"/>
</dbReference>
<comment type="cofactor">
    <cofactor evidence="1">
        <name>Mg(2+)</name>
        <dbReference type="ChEBI" id="CHEBI:18420"/>
    </cofactor>
</comment>
<dbReference type="Pfam" id="PF08447">
    <property type="entry name" value="PAS_3"/>
    <property type="match status" value="3"/>
</dbReference>
<evidence type="ECO:0000313" key="7">
    <source>
        <dbReference type="EMBL" id="RUO51208.1"/>
    </source>
</evidence>
<dbReference type="Proteomes" id="UP000287330">
    <property type="component" value="Unassembled WGS sequence"/>
</dbReference>
<dbReference type="RefSeq" id="WP_110575926.1">
    <property type="nucleotide sequence ID" value="NZ_PIPV01000012.1"/>
</dbReference>
<dbReference type="SUPFAM" id="SSF55073">
    <property type="entry name" value="Nucleotide cyclase"/>
    <property type="match status" value="1"/>
</dbReference>
<feature type="domain" description="PAS" evidence="4">
    <location>
        <begin position="158"/>
        <end position="207"/>
    </location>
</feature>
<dbReference type="NCBIfam" id="TIGR00229">
    <property type="entry name" value="sensory_box"/>
    <property type="match status" value="3"/>
</dbReference>
<dbReference type="Gene3D" id="3.30.70.270">
    <property type="match status" value="1"/>
</dbReference>
<evidence type="ECO:0000256" key="1">
    <source>
        <dbReference type="ARBA" id="ARBA00001946"/>
    </source>
</evidence>
<reference evidence="8" key="1">
    <citation type="journal article" date="2018" name="Front. Microbiol.">
        <title>Genome-Based Analysis Reveals the Taxonomy and Diversity of the Family Idiomarinaceae.</title>
        <authorList>
            <person name="Liu Y."/>
            <person name="Lai Q."/>
            <person name="Shao Z."/>
        </authorList>
    </citation>
    <scope>NUCLEOTIDE SEQUENCE [LARGE SCALE GENOMIC DNA]</scope>
    <source>
        <strain evidence="8">F23</strain>
    </source>
</reference>
<proteinExistence type="predicted"/>
<comment type="caution">
    <text evidence="7">The sequence shown here is derived from an EMBL/GenBank/DDBJ whole genome shotgun (WGS) entry which is preliminary data.</text>
</comment>
<dbReference type="SMART" id="SM00267">
    <property type="entry name" value="GGDEF"/>
    <property type="match status" value="1"/>
</dbReference>
<dbReference type="CDD" id="cd01949">
    <property type="entry name" value="GGDEF"/>
    <property type="match status" value="1"/>
</dbReference>
<name>A0A432XR77_9GAMM</name>
<feature type="domain" description="GGDEF" evidence="6">
    <location>
        <begin position="419"/>
        <end position="548"/>
    </location>
</feature>
<evidence type="ECO:0000256" key="2">
    <source>
        <dbReference type="ARBA" id="ARBA00012528"/>
    </source>
</evidence>
<dbReference type="GO" id="GO:0052621">
    <property type="term" value="F:diguanylate cyclase activity"/>
    <property type="evidence" value="ECO:0007669"/>
    <property type="project" value="UniProtKB-EC"/>
</dbReference>
<dbReference type="EMBL" id="PIPV01000012">
    <property type="protein sequence ID" value="RUO51208.1"/>
    <property type="molecule type" value="Genomic_DNA"/>
</dbReference>
<dbReference type="Pfam" id="PF00990">
    <property type="entry name" value="GGDEF"/>
    <property type="match status" value="1"/>
</dbReference>
<dbReference type="InterPro" id="IPR029787">
    <property type="entry name" value="Nucleotide_cyclase"/>
</dbReference>
<dbReference type="InterPro" id="IPR013655">
    <property type="entry name" value="PAS_fold_3"/>
</dbReference>
<dbReference type="InterPro" id="IPR043128">
    <property type="entry name" value="Rev_trsase/Diguanyl_cyclase"/>
</dbReference>
<dbReference type="InterPro" id="IPR050469">
    <property type="entry name" value="Diguanylate_Cyclase"/>
</dbReference>
<sequence length="548" mass="63319">MYNSSSLPESLYVKKLLSMIEATQAGTWEWNVQTGECRFNARWANIIGYQLDELSPSIESWVQHSHPDDLILSNQRLEDHFSGRSPFYECEARMRHKDGHWVWVRDSGRCETWTADGKPEWVIGSHIEITHLVELRHRFSTIAALIPGVVYEFQQFSDGRTRFPFASAGIKEIYGVTPEQVVDDASAIFKALHPDDIPHIMATIADAKATMSDWICEYRVVVDDKERWVFGHARPIYKTHDSMSWYGMIVDISERKAMELELERHRRNLKQAQTLTKLGHWEANLKDKSIEWSEMIYTILGWQEKPENGDFHFFRASTHPDDLERVLAAENELKPGHTVDIQHRIKHTDGHYLWVRQIVEMEASGELVLGTLRDITEEKELELKLKEQAERDPLTGAYNRRYFTEALENLVHRSERYQEPLALVTFDIDHFKQINDTFGHEAGDRVLIELVRTLDELVRTSDIFARTGGEEFSLLLPNQNVKQATKTAERFRAALEKLVIRTHHQAIRITASFGVAEHCNGGMHSDLLRQADSALYVAKNRGRNCVNC</sequence>
<keyword evidence="8" id="KW-1185">Reference proteome</keyword>
<dbReference type="NCBIfam" id="TIGR00254">
    <property type="entry name" value="GGDEF"/>
    <property type="match status" value="1"/>
</dbReference>
<protein>
    <recommendedName>
        <fullName evidence="2">diguanylate cyclase</fullName>
        <ecNumber evidence="2">2.7.7.65</ecNumber>
    </recommendedName>
</protein>
<accession>A0A432XR77</accession>
<dbReference type="SMART" id="SM00091">
    <property type="entry name" value="PAS"/>
    <property type="match status" value="3"/>
</dbReference>
<feature type="domain" description="PAC" evidence="5">
    <location>
        <begin position="339"/>
        <end position="387"/>
    </location>
</feature>
<evidence type="ECO:0000313" key="8">
    <source>
        <dbReference type="Proteomes" id="UP000287330"/>
    </source>
</evidence>
<gene>
    <name evidence="7" type="ORF">CWE25_11670</name>
</gene>
<dbReference type="CDD" id="cd00130">
    <property type="entry name" value="PAS"/>
    <property type="match status" value="2"/>
</dbReference>
<organism evidence="7 8">
    <name type="scientific">Idiomarina fontislapidosi</name>
    <dbReference type="NCBI Taxonomy" id="263723"/>
    <lineage>
        <taxon>Bacteria</taxon>
        <taxon>Pseudomonadati</taxon>
        <taxon>Pseudomonadota</taxon>
        <taxon>Gammaproteobacteria</taxon>
        <taxon>Alteromonadales</taxon>
        <taxon>Idiomarinaceae</taxon>
        <taxon>Idiomarina</taxon>
    </lineage>
</organism>
<dbReference type="OrthoDB" id="5620448at2"/>
<dbReference type="Gene3D" id="3.30.450.20">
    <property type="entry name" value="PAS domain"/>
    <property type="match status" value="3"/>
</dbReference>
<dbReference type="PROSITE" id="PS50112">
    <property type="entry name" value="PAS"/>
    <property type="match status" value="1"/>
</dbReference>
<dbReference type="FunFam" id="3.30.70.270:FF:000001">
    <property type="entry name" value="Diguanylate cyclase domain protein"/>
    <property type="match status" value="1"/>
</dbReference>
<dbReference type="InterPro" id="IPR000160">
    <property type="entry name" value="GGDEF_dom"/>
</dbReference>